<evidence type="ECO:0000313" key="13">
    <source>
        <dbReference type="Proteomes" id="UP000605253"/>
    </source>
</evidence>
<dbReference type="GO" id="GO:0005543">
    <property type="term" value="F:phospholipid binding"/>
    <property type="evidence" value="ECO:0007669"/>
    <property type="project" value="TreeGrafter"/>
</dbReference>
<dbReference type="GO" id="GO:0016020">
    <property type="term" value="C:membrane"/>
    <property type="evidence" value="ECO:0007669"/>
    <property type="project" value="GOC"/>
</dbReference>
<protein>
    <recommendedName>
        <fullName evidence="4 11">Lipid-A-disaccharide synthase</fullName>
        <ecNumber evidence="3 11">2.4.1.182</ecNumber>
    </recommendedName>
</protein>
<comment type="similarity">
    <text evidence="2 11">Belongs to the LpxB family.</text>
</comment>
<dbReference type="PANTHER" id="PTHR30372">
    <property type="entry name" value="LIPID-A-DISACCHARIDE SYNTHASE"/>
    <property type="match status" value="1"/>
</dbReference>
<proteinExistence type="inferred from homology"/>
<evidence type="ECO:0000256" key="7">
    <source>
        <dbReference type="ARBA" id="ARBA00022676"/>
    </source>
</evidence>
<evidence type="ECO:0000256" key="9">
    <source>
        <dbReference type="ARBA" id="ARBA00023098"/>
    </source>
</evidence>
<evidence type="ECO:0000256" key="5">
    <source>
        <dbReference type="ARBA" id="ARBA00022516"/>
    </source>
</evidence>
<evidence type="ECO:0000313" key="12">
    <source>
        <dbReference type="EMBL" id="GGF85222.1"/>
    </source>
</evidence>
<dbReference type="PANTHER" id="PTHR30372:SF4">
    <property type="entry name" value="LIPID-A-DISACCHARIDE SYNTHASE, MITOCHONDRIAL-RELATED"/>
    <property type="match status" value="1"/>
</dbReference>
<keyword evidence="13" id="KW-1185">Reference proteome</keyword>
<comment type="pathway">
    <text evidence="11">Bacterial outer membrane biogenesis; LPS lipid A biosynthesis.</text>
</comment>
<keyword evidence="6 11" id="KW-0441">Lipid A biosynthesis</keyword>
<dbReference type="AlphaFoldDB" id="A0A917CDX9"/>
<evidence type="ECO:0000256" key="2">
    <source>
        <dbReference type="ARBA" id="ARBA00007868"/>
    </source>
</evidence>
<evidence type="ECO:0000256" key="4">
    <source>
        <dbReference type="ARBA" id="ARBA00020902"/>
    </source>
</evidence>
<evidence type="ECO:0000256" key="1">
    <source>
        <dbReference type="ARBA" id="ARBA00002056"/>
    </source>
</evidence>
<evidence type="ECO:0000256" key="3">
    <source>
        <dbReference type="ARBA" id="ARBA00012687"/>
    </source>
</evidence>
<organism evidence="12 13">
    <name type="scientific">Marinicella pacifica</name>
    <dbReference type="NCBI Taxonomy" id="1171543"/>
    <lineage>
        <taxon>Bacteria</taxon>
        <taxon>Pseudomonadati</taxon>
        <taxon>Pseudomonadota</taxon>
        <taxon>Gammaproteobacteria</taxon>
        <taxon>Lysobacterales</taxon>
        <taxon>Marinicellaceae</taxon>
        <taxon>Marinicella</taxon>
    </lineage>
</organism>
<dbReference type="SUPFAM" id="SSF53756">
    <property type="entry name" value="UDP-Glycosyltransferase/glycogen phosphorylase"/>
    <property type="match status" value="1"/>
</dbReference>
<accession>A0A917CDX9</accession>
<evidence type="ECO:0000256" key="8">
    <source>
        <dbReference type="ARBA" id="ARBA00022679"/>
    </source>
</evidence>
<reference evidence="12" key="2">
    <citation type="submission" date="2020-09" db="EMBL/GenBank/DDBJ databases">
        <authorList>
            <person name="Sun Q."/>
            <person name="Zhou Y."/>
        </authorList>
    </citation>
    <scope>NUCLEOTIDE SEQUENCE</scope>
    <source>
        <strain evidence="12">CGMCC 1.12181</strain>
    </source>
</reference>
<reference evidence="12" key="1">
    <citation type="journal article" date="2014" name="Int. J. Syst. Evol. Microbiol.">
        <title>Complete genome sequence of Corynebacterium casei LMG S-19264T (=DSM 44701T), isolated from a smear-ripened cheese.</title>
        <authorList>
            <consortium name="US DOE Joint Genome Institute (JGI-PGF)"/>
            <person name="Walter F."/>
            <person name="Albersmeier A."/>
            <person name="Kalinowski J."/>
            <person name="Ruckert C."/>
        </authorList>
    </citation>
    <scope>NUCLEOTIDE SEQUENCE</scope>
    <source>
        <strain evidence="12">CGMCC 1.12181</strain>
    </source>
</reference>
<dbReference type="GO" id="GO:0008915">
    <property type="term" value="F:lipid-A-disaccharide synthase activity"/>
    <property type="evidence" value="ECO:0007669"/>
    <property type="project" value="UniProtKB-UniRule"/>
</dbReference>
<comment type="catalytic activity">
    <reaction evidence="10 11">
        <text>a lipid X + a UDP-2-N,3-O-bis[(3R)-3-hydroxyacyl]-alpha-D-glucosamine = a lipid A disaccharide + UDP + H(+)</text>
        <dbReference type="Rhea" id="RHEA:67828"/>
        <dbReference type="ChEBI" id="CHEBI:15378"/>
        <dbReference type="ChEBI" id="CHEBI:58223"/>
        <dbReference type="ChEBI" id="CHEBI:137748"/>
        <dbReference type="ChEBI" id="CHEBI:176338"/>
        <dbReference type="ChEBI" id="CHEBI:176343"/>
        <dbReference type="EC" id="2.4.1.182"/>
    </reaction>
</comment>
<dbReference type="GO" id="GO:0009245">
    <property type="term" value="P:lipid A biosynthetic process"/>
    <property type="evidence" value="ECO:0007669"/>
    <property type="project" value="UniProtKB-UniRule"/>
</dbReference>
<dbReference type="NCBIfam" id="TIGR00215">
    <property type="entry name" value="lpxB"/>
    <property type="match status" value="1"/>
</dbReference>
<gene>
    <name evidence="11 12" type="primary">lpxB</name>
    <name evidence="12" type="ORF">GCM10011365_02800</name>
</gene>
<evidence type="ECO:0000256" key="10">
    <source>
        <dbReference type="ARBA" id="ARBA00048975"/>
    </source>
</evidence>
<dbReference type="Gene3D" id="3.40.50.2000">
    <property type="entry name" value="Glycogen Phosphorylase B"/>
    <property type="match status" value="1"/>
</dbReference>
<dbReference type="RefSeq" id="WP_188363874.1">
    <property type="nucleotide sequence ID" value="NZ_BAABJF010000011.1"/>
</dbReference>
<name>A0A917CDX9_9GAMM</name>
<dbReference type="EMBL" id="BMEO01000001">
    <property type="protein sequence ID" value="GGF85222.1"/>
    <property type="molecule type" value="Genomic_DNA"/>
</dbReference>
<keyword evidence="9 11" id="KW-0443">Lipid metabolism</keyword>
<evidence type="ECO:0000256" key="11">
    <source>
        <dbReference type="HAMAP-Rule" id="MF_00392"/>
    </source>
</evidence>
<sequence length="379" mass="42168">MSARHQTIAVVAGEASGELLAIDLIKQLKLLRPELHIIAVGGDKIAQLDVAMLADNAAFQVMGLVEILADLPALIKAKNRLVDQLLVKKPDLYIGIDAPELNFAIAKKLHRKGIQIVHYVSPSVWAWRPKRVYKMARFIDYLLTLLPFEPALYADTAIKTRFVGHPLAQQIPLKIDKNRAKNDLGLKPNQMTLALMPGSRRREIEILMPYFAACAQQLVQPDWHIISSAVSPEKQQMAADIAQQYGLNVHWVEDSQAVLKAADFALVGSGTVALEAMLCKTPMVVAYKIAALSYHIVRLFKLMQLPYYSLPNVLYGGFLVPEVMQKDLSVAQLLLTTRQCLQHQQRQSVRADFERLHRQLLPPVNGSAAQAIADILGDL</sequence>
<comment type="caution">
    <text evidence="12">The sequence shown here is derived from an EMBL/GenBank/DDBJ whole genome shotgun (WGS) entry which is preliminary data.</text>
</comment>
<dbReference type="HAMAP" id="MF_00392">
    <property type="entry name" value="LpxB"/>
    <property type="match status" value="1"/>
</dbReference>
<dbReference type="EC" id="2.4.1.182" evidence="3 11"/>
<dbReference type="InterPro" id="IPR003835">
    <property type="entry name" value="Glyco_trans_19"/>
</dbReference>
<comment type="function">
    <text evidence="1 11">Condensation of UDP-2,3-diacylglucosamine and 2,3-diacylglucosamine-1-phosphate to form lipid A disaccharide, a precursor of lipid A, a phosphorylated glycolipid that anchors the lipopolysaccharide to the outer membrane of the cell.</text>
</comment>
<keyword evidence="8 11" id="KW-0808">Transferase</keyword>
<dbReference type="Pfam" id="PF02684">
    <property type="entry name" value="LpxB"/>
    <property type="match status" value="1"/>
</dbReference>
<dbReference type="Proteomes" id="UP000605253">
    <property type="component" value="Unassembled WGS sequence"/>
</dbReference>
<keyword evidence="5 11" id="KW-0444">Lipid biosynthesis</keyword>
<keyword evidence="7 11" id="KW-0328">Glycosyltransferase</keyword>
<evidence type="ECO:0000256" key="6">
    <source>
        <dbReference type="ARBA" id="ARBA00022556"/>
    </source>
</evidence>